<dbReference type="PANTHER" id="PTHR35788:SF1">
    <property type="entry name" value="EXPORTED PROTEIN"/>
    <property type="match status" value="1"/>
</dbReference>
<gene>
    <name evidence="3" type="ORF">SAMN02745196_02536</name>
</gene>
<dbReference type="PANTHER" id="PTHR35788">
    <property type="entry name" value="EXPORTED PROTEIN-RELATED"/>
    <property type="match status" value="1"/>
</dbReference>
<dbReference type="InterPro" id="IPR007391">
    <property type="entry name" value="Vancomycin_resist_VanW"/>
</dbReference>
<organism evidence="3 4">
    <name type="scientific">Clostridium collagenovorans DSM 3089</name>
    <dbReference type="NCBI Taxonomy" id="1121306"/>
    <lineage>
        <taxon>Bacteria</taxon>
        <taxon>Bacillati</taxon>
        <taxon>Bacillota</taxon>
        <taxon>Clostridia</taxon>
        <taxon>Eubacteriales</taxon>
        <taxon>Clostridiaceae</taxon>
        <taxon>Clostridium</taxon>
    </lineage>
</organism>
<dbReference type="Pfam" id="PF12229">
    <property type="entry name" value="PG_binding_4"/>
    <property type="match status" value="1"/>
</dbReference>
<keyword evidence="1" id="KW-0732">Signal</keyword>
<reference evidence="3 4" key="1">
    <citation type="submission" date="2016-11" db="EMBL/GenBank/DDBJ databases">
        <authorList>
            <person name="Jaros S."/>
            <person name="Januszkiewicz K."/>
            <person name="Wedrychowicz H."/>
        </authorList>
    </citation>
    <scope>NUCLEOTIDE SEQUENCE [LARGE SCALE GENOMIC DNA]</scope>
    <source>
        <strain evidence="3 4">DSM 3089</strain>
    </source>
</reference>
<dbReference type="EMBL" id="FQXP01000010">
    <property type="protein sequence ID" value="SHI04851.1"/>
    <property type="molecule type" value="Genomic_DNA"/>
</dbReference>
<proteinExistence type="predicted"/>
<dbReference type="Pfam" id="PF07501">
    <property type="entry name" value="G5"/>
    <property type="match status" value="1"/>
</dbReference>
<dbReference type="PROSITE" id="PS51109">
    <property type="entry name" value="G5"/>
    <property type="match status" value="1"/>
</dbReference>
<evidence type="ECO:0000256" key="1">
    <source>
        <dbReference type="ARBA" id="ARBA00022729"/>
    </source>
</evidence>
<protein>
    <submittedName>
        <fullName evidence="3">Vancomycin resistance protein YoaR, contains peptidoglycan-binding and VanW domains</fullName>
    </submittedName>
</protein>
<accession>A0A1M5XYD9</accession>
<dbReference type="Proteomes" id="UP000184526">
    <property type="component" value="Unassembled WGS sequence"/>
</dbReference>
<evidence type="ECO:0000313" key="3">
    <source>
        <dbReference type="EMBL" id="SHI04851.1"/>
    </source>
</evidence>
<name>A0A1M5XYD9_9CLOT</name>
<dbReference type="Pfam" id="PF04294">
    <property type="entry name" value="VanW"/>
    <property type="match status" value="1"/>
</dbReference>
<dbReference type="InterPro" id="IPR011098">
    <property type="entry name" value="G5_dom"/>
</dbReference>
<dbReference type="Gene3D" id="2.20.230.10">
    <property type="entry name" value="Resuscitation-promoting factor rpfb"/>
    <property type="match status" value="1"/>
</dbReference>
<keyword evidence="4" id="KW-1185">Reference proteome</keyword>
<dbReference type="AlphaFoldDB" id="A0A1M5XYD9"/>
<evidence type="ECO:0000313" key="4">
    <source>
        <dbReference type="Proteomes" id="UP000184526"/>
    </source>
</evidence>
<dbReference type="RefSeq" id="WP_072832385.1">
    <property type="nucleotide sequence ID" value="NZ_FQXP01000010.1"/>
</dbReference>
<feature type="domain" description="G5" evidence="2">
    <location>
        <begin position="363"/>
        <end position="443"/>
    </location>
</feature>
<dbReference type="InterPro" id="IPR022029">
    <property type="entry name" value="YoaR-like_PG-bd"/>
</dbReference>
<evidence type="ECO:0000259" key="2">
    <source>
        <dbReference type="PROSITE" id="PS51109"/>
    </source>
</evidence>
<dbReference type="SMART" id="SM01208">
    <property type="entry name" value="G5"/>
    <property type="match status" value="1"/>
</dbReference>
<dbReference type="InterPro" id="IPR052913">
    <property type="entry name" value="Glycopeptide_resist_protein"/>
</dbReference>
<sequence length="443" mass="50600">MRKKVAIIGALVFCAALIEFSCSFWNVSDKIYPGVFVENIDLSYLTKEEAKQKIEETYLVDQKNRSITTEINDNEFEISFSDLGVQYNTDEIIAKSFAEGRDKNIFKSYIRLKKKSIDEFKLSFNLDEEAFKQYIDNIKCKACRCSEDAKIEINNGDIKVYSEVIGLELEEDKLREDIINKLMEDHGKDNILVVGEIKEIIPRILEKDLKSIDSVISSYETSLYNSGESRNKNIEISTKAVNGTLVMPGDEFSFNKIVGARTSNKGYENAKVIVNDKYQDDVGGGVCQVSSTLHNAIIRTDINPTERHGHSKLVSYVDKGYDATVSYGYLDYKFINTLPYPIYIEGNVKSNLVYFKIYSAKSINSRRYEIRTVNEKLLKPHRIIQEDGTKGIGYTEIKQQGEAGWSADIYRYIYEEGELVDKKLIYNVNIKPKDEIVIIGVKK</sequence>